<protein>
    <submittedName>
        <fullName evidence="1">Uncharacterized protein</fullName>
    </submittedName>
</protein>
<dbReference type="Pfam" id="PF19866">
    <property type="entry name" value="DUF6339"/>
    <property type="match status" value="1"/>
</dbReference>
<gene>
    <name evidence="1" type="ORF">E2558_06275</name>
</gene>
<accession>A0A4Z1BAT0</accession>
<name>A0A4Z1BAT0_9STAP</name>
<dbReference type="EMBL" id="SRPJ01000002">
    <property type="protein sequence ID" value="TGN27448.1"/>
    <property type="molecule type" value="Genomic_DNA"/>
</dbReference>
<dbReference type="InterPro" id="IPR045920">
    <property type="entry name" value="DUF6339"/>
</dbReference>
<evidence type="ECO:0000313" key="2">
    <source>
        <dbReference type="Proteomes" id="UP000297459"/>
    </source>
</evidence>
<organism evidence="1 2">
    <name type="scientific">Staphylococcus pragensis</name>
    <dbReference type="NCBI Taxonomy" id="1611836"/>
    <lineage>
        <taxon>Bacteria</taxon>
        <taxon>Bacillati</taxon>
        <taxon>Bacillota</taxon>
        <taxon>Bacilli</taxon>
        <taxon>Bacillales</taxon>
        <taxon>Staphylococcaceae</taxon>
        <taxon>Staphylococcus</taxon>
    </lineage>
</organism>
<sequence>MINWENIKYDISTANKDFDKLTINIDGIEPINPPNEFKELREKLIFARDVLYEEYNLDIANKLDYQFDVLFGLKLYEILIDDPNFSNRIAANDEIWRFLSIKVIPDIVHARWGMNASHFYQTSRRIWLKTIWWYIHLSWQNNVQDTYDILINNTTDTILQLVERPGLGYNIPLFRELMKQYSNHQDSSRNLFRTVLKLNTAQVLTMSPELVDGGLEEYINNLFEMALIEK</sequence>
<keyword evidence="2" id="KW-1185">Reference proteome</keyword>
<dbReference type="RefSeq" id="WP_126565536.1">
    <property type="nucleotide sequence ID" value="NZ_BMCY01000002.1"/>
</dbReference>
<evidence type="ECO:0000313" key="1">
    <source>
        <dbReference type="EMBL" id="TGN27448.1"/>
    </source>
</evidence>
<proteinExistence type="predicted"/>
<reference evidence="1 2" key="1">
    <citation type="submission" date="2019-04" db="EMBL/GenBank/DDBJ databases">
        <title>Genomic characterization of Staphylococcus petrasii strains.</title>
        <authorList>
            <person name="Vrbovska V."/>
            <person name="Kovarovic V."/>
            <person name="Maslanova I."/>
            <person name="Indrakova A."/>
            <person name="Petras P."/>
            <person name="Sedo O."/>
            <person name="Svec P."/>
            <person name="Fisarova L."/>
            <person name="Sedlacek I."/>
            <person name="Doskar J."/>
            <person name="Pantucek R."/>
        </authorList>
    </citation>
    <scope>NUCLEOTIDE SEQUENCE [LARGE SCALE GENOMIC DNA]</scope>
    <source>
        <strain evidence="1 2">CCM 8529</strain>
    </source>
</reference>
<dbReference type="AlphaFoldDB" id="A0A4Z1BAT0"/>
<dbReference type="Proteomes" id="UP000297459">
    <property type="component" value="Unassembled WGS sequence"/>
</dbReference>
<comment type="caution">
    <text evidence="1">The sequence shown here is derived from an EMBL/GenBank/DDBJ whole genome shotgun (WGS) entry which is preliminary data.</text>
</comment>